<keyword evidence="2" id="KW-1185">Reference proteome</keyword>
<proteinExistence type="predicted"/>
<evidence type="ECO:0000313" key="2">
    <source>
        <dbReference type="Proteomes" id="UP000003178"/>
    </source>
</evidence>
<dbReference type="AlphaFoldDB" id="B6FZS4"/>
<organism evidence="1 2">
    <name type="scientific">Peptacetobacter hiranonis (strain DSM 13275 / JCM 10541 / KCTC 15199 / TO-931)</name>
    <name type="common">Clostridium hiranonis</name>
    <dbReference type="NCBI Taxonomy" id="500633"/>
    <lineage>
        <taxon>Bacteria</taxon>
        <taxon>Bacillati</taxon>
        <taxon>Bacillota</taxon>
        <taxon>Clostridia</taxon>
        <taxon>Peptostreptococcales</taxon>
        <taxon>Peptostreptococcaceae</taxon>
        <taxon>Peptacetobacter</taxon>
    </lineage>
</organism>
<accession>B6FZS4</accession>
<gene>
    <name evidence="1" type="ORF">CLOHIR_01378</name>
</gene>
<protein>
    <submittedName>
        <fullName evidence="1">Uncharacterized protein</fullName>
    </submittedName>
</protein>
<evidence type="ECO:0000313" key="1">
    <source>
        <dbReference type="EMBL" id="EEA85018.1"/>
    </source>
</evidence>
<dbReference type="EMBL" id="ABWP01000058">
    <property type="protein sequence ID" value="EEA85018.1"/>
    <property type="molecule type" value="Genomic_DNA"/>
</dbReference>
<name>B6FZS4_PEPHT</name>
<dbReference type="HOGENOM" id="CLU_3182047_0_0_9"/>
<comment type="caution">
    <text evidence="1">The sequence shown here is derived from an EMBL/GenBank/DDBJ whole genome shotgun (WGS) entry which is preliminary data.</text>
</comment>
<reference evidence="1 2" key="2">
    <citation type="submission" date="2008-10" db="EMBL/GenBank/DDBJ databases">
        <title>Draft genome sequence of Clostridium hiranonis (DSM 13275).</title>
        <authorList>
            <person name="Sudarsanam P."/>
            <person name="Ley R."/>
            <person name="Guruge J."/>
            <person name="Turnbaugh P.J."/>
            <person name="Mahowald M."/>
            <person name="Liep D."/>
            <person name="Gordon J."/>
        </authorList>
    </citation>
    <scope>NUCLEOTIDE SEQUENCE [LARGE SCALE GENOMIC DNA]</scope>
    <source>
        <strain evidence="1 2">DSM 13275</strain>
    </source>
</reference>
<dbReference type="Proteomes" id="UP000003178">
    <property type="component" value="Unassembled WGS sequence"/>
</dbReference>
<reference evidence="1 2" key="1">
    <citation type="submission" date="2008-09" db="EMBL/GenBank/DDBJ databases">
        <authorList>
            <person name="Fulton L."/>
            <person name="Clifton S."/>
            <person name="Fulton B."/>
            <person name="Xu J."/>
            <person name="Minx P."/>
            <person name="Pepin K.H."/>
            <person name="Johnson M."/>
            <person name="Thiruvilangam P."/>
            <person name="Bhonagiri V."/>
            <person name="Nash W.E."/>
            <person name="Mardis E.R."/>
            <person name="Wilson R.K."/>
        </authorList>
    </citation>
    <scope>NUCLEOTIDE SEQUENCE [LARGE SCALE GENOMIC DNA]</scope>
    <source>
        <strain evidence="1 2">DSM 13275</strain>
    </source>
</reference>
<sequence length="46" mass="5488">MKFTWNKVNKLRTRAITTQKRQYCKRPTTAKCVTLTVWGVEAWSKE</sequence>
<dbReference type="STRING" id="500633.CLOHIR_01378"/>